<dbReference type="Gramene" id="EFJ23902">
    <property type="protein sequence ID" value="EFJ23902"/>
    <property type="gene ID" value="SELMODRAFT_442663"/>
</dbReference>
<name>D8RV55_SELML</name>
<dbReference type="Proteomes" id="UP000001514">
    <property type="component" value="Unassembled WGS sequence"/>
</dbReference>
<keyword evidence="2" id="KW-0812">Transmembrane</keyword>
<proteinExistence type="predicted"/>
<evidence type="ECO:0000256" key="1">
    <source>
        <dbReference type="SAM" id="MobiDB-lite"/>
    </source>
</evidence>
<dbReference type="KEGG" id="smo:SELMODRAFT_442663"/>
<sequence length="211" mass="23247">MNVGLARAPLPSGFLRARQDASSAPLVLRLGAQSRRVNLRSGISRFRSNRLVARAGEDGDSDKDEEEGEESEEQEEEAKSPARTGQTRKHRSGFFASFWKSNRQDEPPGEEQVEEEVKKEEEGYQGFWGSLTGSIDREADVPGLEDLEIKWGELLEPSVDNALALVLTGLLGLAVLQISWQLLLVTAAIIVSGLKYTVLAGFLIAFVIFFL</sequence>
<feature type="compositionally biased region" description="Acidic residues" evidence="1">
    <location>
        <begin position="58"/>
        <end position="76"/>
    </location>
</feature>
<dbReference type="HOGENOM" id="CLU_1306684_0_0_1"/>
<dbReference type="EMBL" id="GL377591">
    <property type="protein sequence ID" value="EFJ23902.1"/>
    <property type="molecule type" value="Genomic_DNA"/>
</dbReference>
<dbReference type="AlphaFoldDB" id="D8RV55"/>
<dbReference type="PANTHER" id="PTHR36789:SF1">
    <property type="entry name" value="TRANSMEMBRANE PROTEIN"/>
    <property type="match status" value="1"/>
</dbReference>
<feature type="transmembrane region" description="Helical" evidence="2">
    <location>
        <begin position="186"/>
        <end position="210"/>
    </location>
</feature>
<keyword evidence="2" id="KW-1133">Transmembrane helix</keyword>
<keyword evidence="2" id="KW-0472">Membrane</keyword>
<accession>D8RV55</accession>
<organism evidence="4">
    <name type="scientific">Selaginella moellendorffii</name>
    <name type="common">Spikemoss</name>
    <dbReference type="NCBI Taxonomy" id="88036"/>
    <lineage>
        <taxon>Eukaryota</taxon>
        <taxon>Viridiplantae</taxon>
        <taxon>Streptophyta</taxon>
        <taxon>Embryophyta</taxon>
        <taxon>Tracheophyta</taxon>
        <taxon>Lycopodiopsida</taxon>
        <taxon>Selaginellales</taxon>
        <taxon>Selaginellaceae</taxon>
        <taxon>Selaginella</taxon>
    </lineage>
</organism>
<dbReference type="PANTHER" id="PTHR36789">
    <property type="entry name" value="TRANSMEMBRANE PROTEIN"/>
    <property type="match status" value="1"/>
</dbReference>
<keyword evidence="4" id="KW-1185">Reference proteome</keyword>
<feature type="transmembrane region" description="Helical" evidence="2">
    <location>
        <begin position="162"/>
        <end position="180"/>
    </location>
</feature>
<evidence type="ECO:0000313" key="3">
    <source>
        <dbReference type="EMBL" id="EFJ23902.1"/>
    </source>
</evidence>
<evidence type="ECO:0000313" key="4">
    <source>
        <dbReference type="Proteomes" id="UP000001514"/>
    </source>
</evidence>
<evidence type="ECO:0000256" key="2">
    <source>
        <dbReference type="SAM" id="Phobius"/>
    </source>
</evidence>
<gene>
    <name evidence="3" type="ORF">SELMODRAFT_442663</name>
</gene>
<dbReference type="InParanoid" id="D8RV55"/>
<reference evidence="3 4" key="1">
    <citation type="journal article" date="2011" name="Science">
        <title>The Selaginella genome identifies genetic changes associated with the evolution of vascular plants.</title>
        <authorList>
            <person name="Banks J.A."/>
            <person name="Nishiyama T."/>
            <person name="Hasebe M."/>
            <person name="Bowman J.L."/>
            <person name="Gribskov M."/>
            <person name="dePamphilis C."/>
            <person name="Albert V.A."/>
            <person name="Aono N."/>
            <person name="Aoyama T."/>
            <person name="Ambrose B.A."/>
            <person name="Ashton N.W."/>
            <person name="Axtell M.J."/>
            <person name="Barker E."/>
            <person name="Barker M.S."/>
            <person name="Bennetzen J.L."/>
            <person name="Bonawitz N.D."/>
            <person name="Chapple C."/>
            <person name="Cheng C."/>
            <person name="Correa L.G."/>
            <person name="Dacre M."/>
            <person name="DeBarry J."/>
            <person name="Dreyer I."/>
            <person name="Elias M."/>
            <person name="Engstrom E.M."/>
            <person name="Estelle M."/>
            <person name="Feng L."/>
            <person name="Finet C."/>
            <person name="Floyd S.K."/>
            <person name="Frommer W.B."/>
            <person name="Fujita T."/>
            <person name="Gramzow L."/>
            <person name="Gutensohn M."/>
            <person name="Harholt J."/>
            <person name="Hattori M."/>
            <person name="Heyl A."/>
            <person name="Hirai T."/>
            <person name="Hiwatashi Y."/>
            <person name="Ishikawa M."/>
            <person name="Iwata M."/>
            <person name="Karol K.G."/>
            <person name="Koehler B."/>
            <person name="Kolukisaoglu U."/>
            <person name="Kubo M."/>
            <person name="Kurata T."/>
            <person name="Lalonde S."/>
            <person name="Li K."/>
            <person name="Li Y."/>
            <person name="Litt A."/>
            <person name="Lyons E."/>
            <person name="Manning G."/>
            <person name="Maruyama T."/>
            <person name="Michael T.P."/>
            <person name="Mikami K."/>
            <person name="Miyazaki S."/>
            <person name="Morinaga S."/>
            <person name="Murata T."/>
            <person name="Mueller-Roeber B."/>
            <person name="Nelson D.R."/>
            <person name="Obara M."/>
            <person name="Oguri Y."/>
            <person name="Olmstead R.G."/>
            <person name="Onodera N."/>
            <person name="Petersen B.L."/>
            <person name="Pils B."/>
            <person name="Prigge M."/>
            <person name="Rensing S.A."/>
            <person name="Riano-Pachon D.M."/>
            <person name="Roberts A.W."/>
            <person name="Sato Y."/>
            <person name="Scheller H.V."/>
            <person name="Schulz B."/>
            <person name="Schulz C."/>
            <person name="Shakirov E.V."/>
            <person name="Shibagaki N."/>
            <person name="Shinohara N."/>
            <person name="Shippen D.E."/>
            <person name="Soerensen I."/>
            <person name="Sotooka R."/>
            <person name="Sugimoto N."/>
            <person name="Sugita M."/>
            <person name="Sumikawa N."/>
            <person name="Tanurdzic M."/>
            <person name="Theissen G."/>
            <person name="Ulvskov P."/>
            <person name="Wakazuki S."/>
            <person name="Weng J.K."/>
            <person name="Willats W.W."/>
            <person name="Wipf D."/>
            <person name="Wolf P.G."/>
            <person name="Yang L."/>
            <person name="Zimmer A.D."/>
            <person name="Zhu Q."/>
            <person name="Mitros T."/>
            <person name="Hellsten U."/>
            <person name="Loque D."/>
            <person name="Otillar R."/>
            <person name="Salamov A."/>
            <person name="Schmutz J."/>
            <person name="Shapiro H."/>
            <person name="Lindquist E."/>
            <person name="Lucas S."/>
            <person name="Rokhsar D."/>
            <person name="Grigoriev I.V."/>
        </authorList>
    </citation>
    <scope>NUCLEOTIDE SEQUENCE [LARGE SCALE GENOMIC DNA]</scope>
</reference>
<protein>
    <submittedName>
        <fullName evidence="3">Uncharacterized protein</fullName>
    </submittedName>
</protein>
<dbReference type="eggNOG" id="ENOG502S432">
    <property type="taxonomic scope" value="Eukaryota"/>
</dbReference>
<feature type="region of interest" description="Disordered" evidence="1">
    <location>
        <begin position="48"/>
        <end position="122"/>
    </location>
</feature>